<feature type="region of interest" description="Disordered" evidence="5">
    <location>
        <begin position="85"/>
        <end position="119"/>
    </location>
</feature>
<evidence type="ECO:0000256" key="3">
    <source>
        <dbReference type="ARBA" id="ARBA00022989"/>
    </source>
</evidence>
<proteinExistence type="predicted"/>
<reference evidence="6 7" key="1">
    <citation type="journal article" date="2018" name="BMC Genomics">
        <title>Genomic evidence for intraspecific hybridization in a clonal and extremely halotolerant yeast.</title>
        <authorList>
            <person name="Gostincar C."/>
            <person name="Stajich J.E."/>
            <person name="Zupancic J."/>
            <person name="Zalar P."/>
            <person name="Gunde-Cimerman N."/>
        </authorList>
    </citation>
    <scope>NUCLEOTIDE SEQUENCE [LARGE SCALE GENOMIC DNA]</scope>
    <source>
        <strain evidence="6 7">EXF-6656</strain>
    </source>
</reference>
<feature type="region of interest" description="Disordered" evidence="5">
    <location>
        <begin position="255"/>
        <end position="278"/>
    </location>
</feature>
<feature type="compositionally biased region" description="Low complexity" evidence="5">
    <location>
        <begin position="92"/>
        <end position="103"/>
    </location>
</feature>
<accession>A0A3M6XFG0</accession>
<gene>
    <name evidence="6" type="ORF">D0869_00804</name>
</gene>
<evidence type="ECO:0000313" key="7">
    <source>
        <dbReference type="Proteomes" id="UP000281245"/>
    </source>
</evidence>
<keyword evidence="4" id="KW-0472">Membrane</keyword>
<evidence type="ECO:0000313" key="6">
    <source>
        <dbReference type="EMBL" id="RMX89532.1"/>
    </source>
</evidence>
<dbReference type="Proteomes" id="UP000281245">
    <property type="component" value="Unassembled WGS sequence"/>
</dbReference>
<feature type="region of interest" description="Disordered" evidence="5">
    <location>
        <begin position="303"/>
        <end position="325"/>
    </location>
</feature>
<sequence>MPAPDVWLDEVPKCRLERPSGERMDGPCTIPCIIHHQKFLTAHAASLPHTTTGRTFDRAFHYISSITEILRRAMARSPSDATRFTATGPYASSSPSFGSNNPGQFSQIDFGSAPAGETPQQKIARLRAAAAAAKRGKESNFDSVVRVGRVWADRAHRFTAVGLIGLTVVSGAVATAGITDMLLHNRRRRNEWLAEQQVKSAKELAEAKMALSSGSATEDQILLINRERAADAAAEARKNQPGVFKRTTNWLFSGLSQEEQKGGRLGATAAVNGPGSSMQHVKEEVHGQQHDRSTLELAEQQLNSKRRQGERVEEVVNPSGGPLDRQAQQTLDAVSDTSKGWFSWLRR</sequence>
<evidence type="ECO:0000256" key="5">
    <source>
        <dbReference type="SAM" id="MobiDB-lite"/>
    </source>
</evidence>
<dbReference type="AlphaFoldDB" id="A0A3M6XFG0"/>
<name>A0A3M6XFG0_HORWE</name>
<evidence type="ECO:0000256" key="1">
    <source>
        <dbReference type="ARBA" id="ARBA00004167"/>
    </source>
</evidence>
<dbReference type="GO" id="GO:0016020">
    <property type="term" value="C:membrane"/>
    <property type="evidence" value="ECO:0007669"/>
    <property type="project" value="UniProtKB-SubCell"/>
</dbReference>
<dbReference type="Pfam" id="PF14880">
    <property type="entry name" value="COX14"/>
    <property type="match status" value="1"/>
</dbReference>
<protein>
    <submittedName>
        <fullName evidence="6">Uncharacterized protein</fullName>
    </submittedName>
</protein>
<dbReference type="EMBL" id="QWIJ01000026">
    <property type="protein sequence ID" value="RMX89532.1"/>
    <property type="molecule type" value="Genomic_DNA"/>
</dbReference>
<organism evidence="6 7">
    <name type="scientific">Hortaea werneckii</name>
    <name type="common">Black yeast</name>
    <name type="synonym">Cladosporium werneckii</name>
    <dbReference type="NCBI Taxonomy" id="91943"/>
    <lineage>
        <taxon>Eukaryota</taxon>
        <taxon>Fungi</taxon>
        <taxon>Dikarya</taxon>
        <taxon>Ascomycota</taxon>
        <taxon>Pezizomycotina</taxon>
        <taxon>Dothideomycetes</taxon>
        <taxon>Dothideomycetidae</taxon>
        <taxon>Mycosphaerellales</taxon>
        <taxon>Teratosphaeriaceae</taxon>
        <taxon>Hortaea</taxon>
    </lineage>
</organism>
<keyword evidence="3" id="KW-1133">Transmembrane helix</keyword>
<keyword evidence="2" id="KW-0812">Transmembrane</keyword>
<comment type="caution">
    <text evidence="6">The sequence shown here is derived from an EMBL/GenBank/DDBJ whole genome shotgun (WGS) entry which is preliminary data.</text>
</comment>
<evidence type="ECO:0000256" key="2">
    <source>
        <dbReference type="ARBA" id="ARBA00022692"/>
    </source>
</evidence>
<dbReference type="OrthoDB" id="4205486at2759"/>
<evidence type="ECO:0000256" key="4">
    <source>
        <dbReference type="ARBA" id="ARBA00023136"/>
    </source>
</evidence>
<dbReference type="InterPro" id="IPR029208">
    <property type="entry name" value="COX14"/>
</dbReference>
<dbReference type="VEuPathDB" id="FungiDB:BTJ68_08687"/>
<comment type="subcellular location">
    <subcellularLocation>
        <location evidence="1">Membrane</location>
        <topology evidence="1">Single-pass membrane protein</topology>
    </subcellularLocation>
</comment>